<keyword evidence="1" id="KW-0472">Membrane</keyword>
<comment type="caution">
    <text evidence="2">The sequence shown here is derived from an EMBL/GenBank/DDBJ whole genome shotgun (WGS) entry which is preliminary data.</text>
</comment>
<dbReference type="Proteomes" id="UP000003323">
    <property type="component" value="Unassembled WGS sequence"/>
</dbReference>
<gene>
    <name evidence="2" type="ORF">HMPREF0168_0077</name>
</gene>
<evidence type="ECO:0000313" key="3">
    <source>
        <dbReference type="Proteomes" id="UP000003323"/>
    </source>
</evidence>
<dbReference type="HOGENOM" id="CLU_3247899_0_0_11"/>
<sequence length="42" mass="5064">MSTSISTATFSVTFYMFFEWLSVTFYTVFRWHTATFYKNGCR</sequence>
<dbReference type="EMBL" id="AEEQ01000003">
    <property type="protein sequence ID" value="EFM42423.1"/>
    <property type="molecule type" value="Genomic_DNA"/>
</dbReference>
<feature type="transmembrane region" description="Helical" evidence="1">
    <location>
        <begin position="12"/>
        <end position="29"/>
    </location>
</feature>
<organism evidence="2 3">
    <name type="scientific">Bifidobacterium dentium ATCC 27679</name>
    <dbReference type="NCBI Taxonomy" id="871562"/>
    <lineage>
        <taxon>Bacteria</taxon>
        <taxon>Bacillati</taxon>
        <taxon>Actinomycetota</taxon>
        <taxon>Actinomycetes</taxon>
        <taxon>Bifidobacteriales</taxon>
        <taxon>Bifidobacteriaceae</taxon>
        <taxon>Bifidobacterium</taxon>
    </lineage>
</organism>
<name>E0Q4M0_9BIFI</name>
<keyword evidence="1" id="KW-1133">Transmembrane helix</keyword>
<dbReference type="AlphaFoldDB" id="E0Q4M0"/>
<evidence type="ECO:0000313" key="2">
    <source>
        <dbReference type="EMBL" id="EFM42423.1"/>
    </source>
</evidence>
<protein>
    <submittedName>
        <fullName evidence="2">Uncharacterized protein</fullName>
    </submittedName>
</protein>
<reference evidence="2 3" key="1">
    <citation type="submission" date="2010-08" db="EMBL/GenBank/DDBJ databases">
        <authorList>
            <person name="Muzny D."/>
            <person name="Qin X."/>
            <person name="Deng J."/>
            <person name="Jiang H."/>
            <person name="Liu Y."/>
            <person name="Qu J."/>
            <person name="Song X.-Z."/>
            <person name="Zhang L."/>
            <person name="Thornton R."/>
            <person name="Coyle M."/>
            <person name="Francisco L."/>
            <person name="Jackson L."/>
            <person name="Javaid M."/>
            <person name="Korchina V."/>
            <person name="Kovar C."/>
            <person name="Mata R."/>
            <person name="Mathew T."/>
            <person name="Ngo R."/>
            <person name="Nguyen L."/>
            <person name="Nguyen N."/>
            <person name="Okwuonu G."/>
            <person name="Ongeri F."/>
            <person name="Pham C."/>
            <person name="Simmons D."/>
            <person name="Wilczek-Boney K."/>
            <person name="Hale W."/>
            <person name="Jakkamsetti A."/>
            <person name="Pham P."/>
            <person name="Ruth R."/>
            <person name="San Lucas F."/>
            <person name="Warren J."/>
            <person name="Zhang J."/>
            <person name="Zhao Z."/>
            <person name="Zhou C."/>
            <person name="Zhu D."/>
            <person name="Lee S."/>
            <person name="Bess C."/>
            <person name="Blankenburg K."/>
            <person name="Forbes L."/>
            <person name="Fu Q."/>
            <person name="Gubbala S."/>
            <person name="Hirani K."/>
            <person name="Jayaseelan J.C."/>
            <person name="Lara F."/>
            <person name="Munidasa M."/>
            <person name="Palculict T."/>
            <person name="Patil S."/>
            <person name="Pu L.-L."/>
            <person name="Saada N."/>
            <person name="Tang L."/>
            <person name="Weissenberger G."/>
            <person name="Zhu Y."/>
            <person name="Hemphill L."/>
            <person name="Shang Y."/>
            <person name="Youmans B."/>
            <person name="Ayvaz T."/>
            <person name="Ross M."/>
            <person name="Santibanez J."/>
            <person name="Aqrawi P."/>
            <person name="Gross S."/>
            <person name="Joshi V."/>
            <person name="Fowler G."/>
            <person name="Nazareth L."/>
            <person name="Reid J."/>
            <person name="Worley K."/>
            <person name="Petrosino J."/>
            <person name="Highlander S."/>
            <person name="Gibbs R."/>
        </authorList>
    </citation>
    <scope>NUCLEOTIDE SEQUENCE [LARGE SCALE GENOMIC DNA]</scope>
    <source>
        <strain evidence="2 3">ATCC 27679</strain>
    </source>
</reference>
<accession>E0Q4M0</accession>
<keyword evidence="1" id="KW-0812">Transmembrane</keyword>
<proteinExistence type="predicted"/>
<evidence type="ECO:0000256" key="1">
    <source>
        <dbReference type="SAM" id="Phobius"/>
    </source>
</evidence>